<dbReference type="Pfam" id="PF00072">
    <property type="entry name" value="Response_reg"/>
    <property type="match status" value="1"/>
</dbReference>
<feature type="non-terminal residue" evidence="4">
    <location>
        <position position="87"/>
    </location>
</feature>
<sequence length="87" mass="9331">LVVATLAREGLRTTSANDGAEALKAIAEDPPDVILLDIEMPGMDGVEVLERIKSDETLRHLPVIMISGLDDTVSVVRCLENGADDFL</sequence>
<feature type="domain" description="Response regulatory" evidence="3">
    <location>
        <begin position="1"/>
        <end position="87"/>
    </location>
</feature>
<dbReference type="Proteomes" id="UP001206878">
    <property type="component" value="Unassembled WGS sequence"/>
</dbReference>
<dbReference type="GO" id="GO:0000160">
    <property type="term" value="P:phosphorelay signal transduction system"/>
    <property type="evidence" value="ECO:0007669"/>
    <property type="project" value="InterPro"/>
</dbReference>
<reference evidence="4" key="1">
    <citation type="submission" date="2022-07" db="EMBL/GenBank/DDBJ databases">
        <title>Diversity of ethanolamine utilization by human commensal Escherichia coli.</title>
        <authorList>
            <person name="Jubelin G."/>
        </authorList>
    </citation>
    <scope>NUCLEOTIDE SEQUENCE</scope>
    <source>
        <strain evidence="4">S1</strain>
    </source>
</reference>
<dbReference type="SMART" id="SM00448">
    <property type="entry name" value="REC"/>
    <property type="match status" value="1"/>
</dbReference>
<keyword evidence="1 2" id="KW-0597">Phosphoprotein</keyword>
<evidence type="ECO:0000256" key="1">
    <source>
        <dbReference type="ARBA" id="ARBA00022553"/>
    </source>
</evidence>
<feature type="modified residue" description="4-aspartylphosphate" evidence="2">
    <location>
        <position position="37"/>
    </location>
</feature>
<feature type="non-terminal residue" evidence="4">
    <location>
        <position position="1"/>
    </location>
</feature>
<dbReference type="PANTHER" id="PTHR44591">
    <property type="entry name" value="STRESS RESPONSE REGULATOR PROTEIN 1"/>
    <property type="match status" value="1"/>
</dbReference>
<dbReference type="InterPro" id="IPR050595">
    <property type="entry name" value="Bact_response_regulator"/>
</dbReference>
<gene>
    <name evidence="4" type="ORF">NVV43_27030</name>
</gene>
<dbReference type="EMBL" id="JANPXH010000863">
    <property type="protein sequence ID" value="MCR6679135.1"/>
    <property type="molecule type" value="Genomic_DNA"/>
</dbReference>
<proteinExistence type="predicted"/>
<evidence type="ECO:0000256" key="2">
    <source>
        <dbReference type="PROSITE-ProRule" id="PRU00169"/>
    </source>
</evidence>
<accession>A0AAW5MX36</accession>
<dbReference type="AlphaFoldDB" id="A0AAW5MX36"/>
<evidence type="ECO:0000313" key="4">
    <source>
        <dbReference type="EMBL" id="MCR6679135.1"/>
    </source>
</evidence>
<protein>
    <submittedName>
        <fullName evidence="4">Response regulator</fullName>
    </submittedName>
</protein>
<dbReference type="InterPro" id="IPR001789">
    <property type="entry name" value="Sig_transdc_resp-reg_receiver"/>
</dbReference>
<dbReference type="PROSITE" id="PS50110">
    <property type="entry name" value="RESPONSE_REGULATORY"/>
    <property type="match status" value="1"/>
</dbReference>
<evidence type="ECO:0000313" key="5">
    <source>
        <dbReference type="Proteomes" id="UP001206878"/>
    </source>
</evidence>
<dbReference type="Gene3D" id="3.40.50.2300">
    <property type="match status" value="1"/>
</dbReference>
<dbReference type="SUPFAM" id="SSF52172">
    <property type="entry name" value="CheY-like"/>
    <property type="match status" value="1"/>
</dbReference>
<name>A0AAW5MX36_9ESCH</name>
<dbReference type="PANTHER" id="PTHR44591:SF3">
    <property type="entry name" value="RESPONSE REGULATORY DOMAIN-CONTAINING PROTEIN"/>
    <property type="match status" value="1"/>
</dbReference>
<evidence type="ECO:0000259" key="3">
    <source>
        <dbReference type="PROSITE" id="PS50110"/>
    </source>
</evidence>
<comment type="caution">
    <text evidence="4">The sequence shown here is derived from an EMBL/GenBank/DDBJ whole genome shotgun (WGS) entry which is preliminary data.</text>
</comment>
<organism evidence="4 5">
    <name type="scientific">Escherichia marmotae</name>
    <dbReference type="NCBI Taxonomy" id="1499973"/>
    <lineage>
        <taxon>Bacteria</taxon>
        <taxon>Pseudomonadati</taxon>
        <taxon>Pseudomonadota</taxon>
        <taxon>Gammaproteobacteria</taxon>
        <taxon>Enterobacterales</taxon>
        <taxon>Enterobacteriaceae</taxon>
        <taxon>Escherichia</taxon>
    </lineage>
</organism>
<dbReference type="InterPro" id="IPR011006">
    <property type="entry name" value="CheY-like_superfamily"/>
</dbReference>